<comment type="caution">
    <text evidence="1">The sequence shown here is derived from an EMBL/GenBank/DDBJ whole genome shotgun (WGS) entry which is preliminary data.</text>
</comment>
<protein>
    <submittedName>
        <fullName evidence="1">Uncharacterized protein</fullName>
    </submittedName>
</protein>
<keyword evidence="2" id="KW-1185">Reference proteome</keyword>
<proteinExistence type="predicted"/>
<sequence length="99" mass="11837">MYLDIADYPRIIDNVELCKRLMSDYKERKAFSYLESGWLGEVKYHSINEESRYCFLGSECRPSQRIDNTPWKAWFFWRNPRGESFVDIVPVLLGKLSNF</sequence>
<evidence type="ECO:0000313" key="1">
    <source>
        <dbReference type="EMBL" id="KAJ8050188.1"/>
    </source>
</evidence>
<accession>A0A9Q1HLU2</accession>
<dbReference type="Proteomes" id="UP001152320">
    <property type="component" value="Chromosome 1"/>
</dbReference>
<gene>
    <name evidence="1" type="ORF">HOLleu_03290</name>
</gene>
<evidence type="ECO:0000313" key="2">
    <source>
        <dbReference type="Proteomes" id="UP001152320"/>
    </source>
</evidence>
<organism evidence="1 2">
    <name type="scientific">Holothuria leucospilota</name>
    <name type="common">Black long sea cucumber</name>
    <name type="synonym">Mertensiothuria leucospilota</name>
    <dbReference type="NCBI Taxonomy" id="206669"/>
    <lineage>
        <taxon>Eukaryota</taxon>
        <taxon>Metazoa</taxon>
        <taxon>Echinodermata</taxon>
        <taxon>Eleutherozoa</taxon>
        <taxon>Echinozoa</taxon>
        <taxon>Holothuroidea</taxon>
        <taxon>Aspidochirotacea</taxon>
        <taxon>Aspidochirotida</taxon>
        <taxon>Holothuriidae</taxon>
        <taxon>Holothuria</taxon>
    </lineage>
</organism>
<dbReference type="OrthoDB" id="10035901at2759"/>
<dbReference type="AlphaFoldDB" id="A0A9Q1HLU2"/>
<dbReference type="EMBL" id="JAIZAY010000001">
    <property type="protein sequence ID" value="KAJ8050188.1"/>
    <property type="molecule type" value="Genomic_DNA"/>
</dbReference>
<reference evidence="1" key="1">
    <citation type="submission" date="2021-10" db="EMBL/GenBank/DDBJ databases">
        <title>Tropical sea cucumber genome reveals ecological adaptation and Cuvierian tubules defense mechanism.</title>
        <authorList>
            <person name="Chen T."/>
        </authorList>
    </citation>
    <scope>NUCLEOTIDE SEQUENCE</scope>
    <source>
        <strain evidence="1">Nanhai2018</strain>
        <tissue evidence="1">Muscle</tissue>
    </source>
</reference>
<name>A0A9Q1HLU2_HOLLE</name>